<proteinExistence type="predicted"/>
<evidence type="ECO:0000256" key="1">
    <source>
        <dbReference type="SAM" id="MobiDB-lite"/>
    </source>
</evidence>
<protein>
    <submittedName>
        <fullName evidence="2">Uncharacterized protein</fullName>
    </submittedName>
</protein>
<dbReference type="OrthoDB" id="7269965at2"/>
<name>A0A5N3PB04_9HYPH</name>
<dbReference type="RefSeq" id="WP_150944253.1">
    <property type="nucleotide sequence ID" value="NZ_VCMV01000014.1"/>
</dbReference>
<evidence type="ECO:0000313" key="2">
    <source>
        <dbReference type="EMBL" id="KAB0266942.1"/>
    </source>
</evidence>
<reference evidence="2 3" key="1">
    <citation type="journal article" date="2019" name="Microorganisms">
        <title>Genome Insights into the Novel Species Microvirga brassicacearum, a Rapeseed Endophyte with Biotechnological Potential.</title>
        <authorList>
            <person name="Jimenez-Gomez A."/>
            <person name="Saati-Santamaria Z."/>
            <person name="Igual J.M."/>
            <person name="Rivas R."/>
            <person name="Mateos P.F."/>
            <person name="Garcia-Fraile P."/>
        </authorList>
    </citation>
    <scope>NUCLEOTIDE SEQUENCE [LARGE SCALE GENOMIC DNA]</scope>
    <source>
        <strain evidence="2 3">CDVBN77</strain>
    </source>
</reference>
<organism evidence="2 3">
    <name type="scientific">Microvirga brassicacearum</name>
    <dbReference type="NCBI Taxonomy" id="2580413"/>
    <lineage>
        <taxon>Bacteria</taxon>
        <taxon>Pseudomonadati</taxon>
        <taxon>Pseudomonadota</taxon>
        <taxon>Alphaproteobacteria</taxon>
        <taxon>Hyphomicrobiales</taxon>
        <taxon>Methylobacteriaceae</taxon>
        <taxon>Microvirga</taxon>
    </lineage>
</organism>
<keyword evidence="3" id="KW-1185">Reference proteome</keyword>
<feature type="region of interest" description="Disordered" evidence="1">
    <location>
        <begin position="153"/>
        <end position="173"/>
    </location>
</feature>
<comment type="caution">
    <text evidence="2">The sequence shown here is derived from an EMBL/GenBank/DDBJ whole genome shotgun (WGS) entry which is preliminary data.</text>
</comment>
<dbReference type="EMBL" id="VCMV01000014">
    <property type="protein sequence ID" value="KAB0266942.1"/>
    <property type="molecule type" value="Genomic_DNA"/>
</dbReference>
<gene>
    <name evidence="2" type="ORF">FEZ63_10900</name>
</gene>
<accession>A0A5N3PB04</accession>
<dbReference type="AlphaFoldDB" id="A0A5N3PB04"/>
<evidence type="ECO:0000313" key="3">
    <source>
        <dbReference type="Proteomes" id="UP000325684"/>
    </source>
</evidence>
<dbReference type="Proteomes" id="UP000325684">
    <property type="component" value="Unassembled WGS sequence"/>
</dbReference>
<sequence length="173" mass="19583">MTPTMTDEEPFVTAEDGDFADSDFTAIEAAVMETSRGRWFLREYARRNRHADTEVVLGAVNRLQDDTLPGRAVRVMDHLHDNLRTIATMFEQTRREVALLPPVDRVGLHPIHPDVPLSDTDAAGMQRIARILKNLRYLETRLHAMIAICDSEPAESEPMRQPEPTAAHPPFLM</sequence>